<dbReference type="PANTHER" id="PTHR20858:SF17">
    <property type="entry name" value="HYDROXYMETHYLPYRIMIDINE_PHOSPHOMETHYLPYRIMIDINE KINASE THI20-RELATED"/>
    <property type="match status" value="1"/>
</dbReference>
<sequence length="281" mass="29276">MTINRNDPHPPLVLVFAAADPTGGAGIQADIMTLSGMGCHALTVITALTVQDTTGVEDVLAIDADFVAEQARAVLEDMPVQAFKLGVLGSTDNVAAIAGIIADYPHIPVVVDPVIASGRGDELASEGMLEALCELILPQATVITPNTMEARRLVASLPDGQDGGGTLSDCAQHLLEAGCEYVLITGSHAQTPQVVNTLYGAGGVIRADSWERLPGSYHGSGCTLASAVAAALAHGLEMPEAVFEAQGFTWQSLASAFRPGMGQHIPNRFFWAHPGRDDEEA</sequence>
<comment type="caution">
    <text evidence="4">The sequence shown here is derived from an EMBL/GenBank/DDBJ whole genome shotgun (WGS) entry which is preliminary data.</text>
</comment>
<protein>
    <recommendedName>
        <fullName evidence="2">hydroxymethylpyrimidine kinase</fullName>
        <ecNumber evidence="2">2.7.1.49</ecNumber>
    </recommendedName>
</protein>
<evidence type="ECO:0000259" key="3">
    <source>
        <dbReference type="Pfam" id="PF08543"/>
    </source>
</evidence>
<reference evidence="4 5" key="1">
    <citation type="submission" date="2020-04" db="EMBL/GenBank/DDBJ databases">
        <title>Zoogloea sp. G-4-1-14 isolated from soil.</title>
        <authorList>
            <person name="Dahal R.H."/>
        </authorList>
    </citation>
    <scope>NUCLEOTIDE SEQUENCE [LARGE SCALE GENOMIC DNA]</scope>
    <source>
        <strain evidence="4 5">G-4-1-14</strain>
    </source>
</reference>
<dbReference type="Proteomes" id="UP000580043">
    <property type="component" value="Unassembled WGS sequence"/>
</dbReference>
<keyword evidence="5" id="KW-1185">Reference proteome</keyword>
<dbReference type="InterPro" id="IPR029056">
    <property type="entry name" value="Ribokinase-like"/>
</dbReference>
<dbReference type="GO" id="GO:0008902">
    <property type="term" value="F:hydroxymethylpyrimidine kinase activity"/>
    <property type="evidence" value="ECO:0007669"/>
    <property type="project" value="UniProtKB-EC"/>
</dbReference>
<dbReference type="EC" id="2.7.1.49" evidence="2"/>
<dbReference type="Pfam" id="PF08543">
    <property type="entry name" value="Phos_pyr_kin"/>
    <property type="match status" value="1"/>
</dbReference>
<dbReference type="InterPro" id="IPR013749">
    <property type="entry name" value="PM/HMP-P_kinase-1"/>
</dbReference>
<evidence type="ECO:0000256" key="2">
    <source>
        <dbReference type="ARBA" id="ARBA00012135"/>
    </source>
</evidence>
<dbReference type="InterPro" id="IPR004399">
    <property type="entry name" value="HMP/HMP-P_kinase_dom"/>
</dbReference>
<evidence type="ECO:0000313" key="5">
    <source>
        <dbReference type="Proteomes" id="UP000580043"/>
    </source>
</evidence>
<dbReference type="CDD" id="cd01169">
    <property type="entry name" value="HMPP_kinase"/>
    <property type="match status" value="1"/>
</dbReference>
<dbReference type="GO" id="GO:0009229">
    <property type="term" value="P:thiamine diphosphate biosynthetic process"/>
    <property type="evidence" value="ECO:0007669"/>
    <property type="project" value="UniProtKB-UniPathway"/>
</dbReference>
<dbReference type="RefSeq" id="WP_169146311.1">
    <property type="nucleotide sequence ID" value="NZ_JABBGA010000010.1"/>
</dbReference>
<accession>A0A848G754</accession>
<gene>
    <name evidence="4" type="ORF">HHL15_13500</name>
</gene>
<dbReference type="EMBL" id="JABBGA010000010">
    <property type="protein sequence ID" value="NML26765.1"/>
    <property type="molecule type" value="Genomic_DNA"/>
</dbReference>
<keyword evidence="4" id="KW-0808">Transferase</keyword>
<dbReference type="UniPathway" id="UPA00060">
    <property type="reaction ID" value="UER00138"/>
</dbReference>
<comment type="pathway">
    <text evidence="1">Cofactor biosynthesis; thiamine diphosphate biosynthesis.</text>
</comment>
<dbReference type="GO" id="GO:0009228">
    <property type="term" value="P:thiamine biosynthetic process"/>
    <property type="evidence" value="ECO:0007669"/>
    <property type="project" value="InterPro"/>
</dbReference>
<evidence type="ECO:0000256" key="1">
    <source>
        <dbReference type="ARBA" id="ARBA00004948"/>
    </source>
</evidence>
<dbReference type="GO" id="GO:0005829">
    <property type="term" value="C:cytosol"/>
    <property type="evidence" value="ECO:0007669"/>
    <property type="project" value="TreeGrafter"/>
</dbReference>
<organism evidence="4 5">
    <name type="scientific">Zoogloea dura</name>
    <dbReference type="NCBI Taxonomy" id="2728840"/>
    <lineage>
        <taxon>Bacteria</taxon>
        <taxon>Pseudomonadati</taxon>
        <taxon>Pseudomonadota</taxon>
        <taxon>Betaproteobacteria</taxon>
        <taxon>Rhodocyclales</taxon>
        <taxon>Zoogloeaceae</taxon>
        <taxon>Zoogloea</taxon>
    </lineage>
</organism>
<feature type="domain" description="Pyridoxamine kinase/Phosphomethylpyrimidine kinase" evidence="3">
    <location>
        <begin position="20"/>
        <end position="263"/>
    </location>
</feature>
<dbReference type="AlphaFoldDB" id="A0A848G754"/>
<dbReference type="GO" id="GO:0008972">
    <property type="term" value="F:phosphomethylpyrimidine kinase activity"/>
    <property type="evidence" value="ECO:0007669"/>
    <property type="project" value="InterPro"/>
</dbReference>
<evidence type="ECO:0000313" key="4">
    <source>
        <dbReference type="EMBL" id="NML26765.1"/>
    </source>
</evidence>
<proteinExistence type="predicted"/>
<keyword evidence="4" id="KW-0418">Kinase</keyword>
<dbReference type="SUPFAM" id="SSF53613">
    <property type="entry name" value="Ribokinase-like"/>
    <property type="match status" value="1"/>
</dbReference>
<dbReference type="PANTHER" id="PTHR20858">
    <property type="entry name" value="PHOSPHOMETHYLPYRIMIDINE KINASE"/>
    <property type="match status" value="1"/>
</dbReference>
<dbReference type="Gene3D" id="3.40.1190.20">
    <property type="match status" value="1"/>
</dbReference>
<name>A0A848G754_9RHOO</name>